<dbReference type="InterPro" id="IPR001647">
    <property type="entry name" value="HTH_TetR"/>
</dbReference>
<accession>A0A1I2IGR5</accession>
<feature type="compositionally biased region" description="Low complexity" evidence="5">
    <location>
        <begin position="1"/>
        <end position="23"/>
    </location>
</feature>
<evidence type="ECO:0000256" key="5">
    <source>
        <dbReference type="SAM" id="MobiDB-lite"/>
    </source>
</evidence>
<keyword evidence="3" id="KW-0804">Transcription</keyword>
<dbReference type="PANTHER" id="PTHR30055">
    <property type="entry name" value="HTH-TYPE TRANSCRIPTIONAL REGULATOR RUTR"/>
    <property type="match status" value="1"/>
</dbReference>
<dbReference type="Pfam" id="PF16859">
    <property type="entry name" value="TetR_C_11"/>
    <property type="match status" value="1"/>
</dbReference>
<dbReference type="PROSITE" id="PS50977">
    <property type="entry name" value="HTH_TETR_2"/>
    <property type="match status" value="1"/>
</dbReference>
<dbReference type="InterPro" id="IPR036271">
    <property type="entry name" value="Tet_transcr_reg_TetR-rel_C_sf"/>
</dbReference>
<feature type="region of interest" description="Disordered" evidence="5">
    <location>
        <begin position="1"/>
        <end position="32"/>
    </location>
</feature>
<dbReference type="Proteomes" id="UP000199323">
    <property type="component" value="Unassembled WGS sequence"/>
</dbReference>
<dbReference type="GO" id="GO:0000976">
    <property type="term" value="F:transcription cis-regulatory region binding"/>
    <property type="evidence" value="ECO:0007669"/>
    <property type="project" value="TreeGrafter"/>
</dbReference>
<dbReference type="OrthoDB" id="9796019at2"/>
<dbReference type="InterPro" id="IPR050109">
    <property type="entry name" value="HTH-type_TetR-like_transc_reg"/>
</dbReference>
<dbReference type="InterPro" id="IPR009057">
    <property type="entry name" value="Homeodomain-like_sf"/>
</dbReference>
<evidence type="ECO:0000313" key="8">
    <source>
        <dbReference type="Proteomes" id="UP000199323"/>
    </source>
</evidence>
<keyword evidence="2 4" id="KW-0238">DNA-binding</keyword>
<gene>
    <name evidence="7" type="ORF">SAMN05216251_113139</name>
</gene>
<evidence type="ECO:0000256" key="2">
    <source>
        <dbReference type="ARBA" id="ARBA00023125"/>
    </source>
</evidence>
<dbReference type="Gene3D" id="1.10.10.60">
    <property type="entry name" value="Homeodomain-like"/>
    <property type="match status" value="1"/>
</dbReference>
<evidence type="ECO:0000256" key="3">
    <source>
        <dbReference type="ARBA" id="ARBA00023163"/>
    </source>
</evidence>
<feature type="DNA-binding region" description="H-T-H motif" evidence="4">
    <location>
        <begin position="58"/>
        <end position="77"/>
    </location>
</feature>
<dbReference type="RefSeq" id="WP_093715390.1">
    <property type="nucleotide sequence ID" value="NZ_FONG01000013.1"/>
</dbReference>
<keyword evidence="1" id="KW-0805">Transcription regulation</keyword>
<dbReference type="SUPFAM" id="SSF48498">
    <property type="entry name" value="Tetracyclin repressor-like, C-terminal domain"/>
    <property type="match status" value="1"/>
</dbReference>
<sequence>MERGSASAGPATGAETATGSGTAVRHHGNRHGRSEAARMAVLEAADDLLVEKGFAGVTIEGIAAGAGVAKQTIYRWWNTKTDILLDAFLQDAAEAFTPADHGDLAADLRDHLGRLADFLAGSDAGAVFRALLGHAQHDPAFAAVLRARYLDEQRRRDRLPLENAIARGELSAGLDLAFEVDRLVGPLYHRVLVTGDPVDRAFTDRLVDDFLRRPPHPPASAAGGGTP</sequence>
<evidence type="ECO:0000313" key="7">
    <source>
        <dbReference type="EMBL" id="SFF40830.1"/>
    </source>
</evidence>
<feature type="domain" description="HTH tetR-type" evidence="6">
    <location>
        <begin position="35"/>
        <end position="95"/>
    </location>
</feature>
<dbReference type="Gene3D" id="1.10.357.10">
    <property type="entry name" value="Tetracycline Repressor, domain 2"/>
    <property type="match status" value="1"/>
</dbReference>
<dbReference type="SUPFAM" id="SSF46689">
    <property type="entry name" value="Homeodomain-like"/>
    <property type="match status" value="1"/>
</dbReference>
<dbReference type="Pfam" id="PF00440">
    <property type="entry name" value="TetR_N"/>
    <property type="match status" value="1"/>
</dbReference>
<keyword evidence="8" id="KW-1185">Reference proteome</keyword>
<dbReference type="EMBL" id="FONG01000013">
    <property type="protein sequence ID" value="SFF40830.1"/>
    <property type="molecule type" value="Genomic_DNA"/>
</dbReference>
<dbReference type="GO" id="GO:0003700">
    <property type="term" value="F:DNA-binding transcription factor activity"/>
    <property type="evidence" value="ECO:0007669"/>
    <property type="project" value="TreeGrafter"/>
</dbReference>
<evidence type="ECO:0000256" key="1">
    <source>
        <dbReference type="ARBA" id="ARBA00023015"/>
    </source>
</evidence>
<dbReference type="PRINTS" id="PR00455">
    <property type="entry name" value="HTHTETR"/>
</dbReference>
<name>A0A1I2IGR5_9ACTN</name>
<proteinExistence type="predicted"/>
<dbReference type="STRING" id="380248.SAMN05216251_113139"/>
<evidence type="ECO:0000256" key="4">
    <source>
        <dbReference type="PROSITE-ProRule" id="PRU00335"/>
    </source>
</evidence>
<evidence type="ECO:0000259" key="6">
    <source>
        <dbReference type="PROSITE" id="PS50977"/>
    </source>
</evidence>
<dbReference type="PANTHER" id="PTHR30055:SF148">
    <property type="entry name" value="TETR-FAMILY TRANSCRIPTIONAL REGULATOR"/>
    <property type="match status" value="1"/>
</dbReference>
<protein>
    <submittedName>
        <fullName evidence="7">Transcriptional regulator, TetR family</fullName>
    </submittedName>
</protein>
<organism evidence="7 8">
    <name type="scientific">Actinacidiphila alni</name>
    <dbReference type="NCBI Taxonomy" id="380248"/>
    <lineage>
        <taxon>Bacteria</taxon>
        <taxon>Bacillati</taxon>
        <taxon>Actinomycetota</taxon>
        <taxon>Actinomycetes</taxon>
        <taxon>Kitasatosporales</taxon>
        <taxon>Streptomycetaceae</taxon>
        <taxon>Actinacidiphila</taxon>
    </lineage>
</organism>
<reference evidence="8" key="1">
    <citation type="submission" date="2016-10" db="EMBL/GenBank/DDBJ databases">
        <authorList>
            <person name="Varghese N."/>
            <person name="Submissions S."/>
        </authorList>
    </citation>
    <scope>NUCLEOTIDE SEQUENCE [LARGE SCALE GENOMIC DNA]</scope>
    <source>
        <strain evidence="8">CGMCC 4.3510</strain>
    </source>
</reference>
<dbReference type="AlphaFoldDB" id="A0A1I2IGR5"/>
<dbReference type="InterPro" id="IPR011075">
    <property type="entry name" value="TetR_C"/>
</dbReference>